<sequence length="338" mass="38402">MSMPPTRPLTPEEEQRLARKERTLKNRRGRRNPSTMPQHLARTSAFAPRKKDLITDSNFVRIYEVPGYSVVEVKGRELGSQHRDAIYALFRLPREKVRTDNPAYRRGTFISPVLSYYQTRTTWRTLIKAMGRTEHVNNLLSLVHVFQEIQQVSVLIHEGRSLKELEAIKAKRNRNMLPDGAGSASSLITDLTWEGAQLDSAVTVTYGARVLEMIEKAHLVSINADVQFRLKSDHAKVFWPFIDSQPEHTYIDEERLAQLAGRELWSDTATSATRAQFRKECREAFKDMVGAGGLSAFTEEVTGSGRAKSRRYSYTHAAPRQFELELQKAAQNAQGVDA</sequence>
<evidence type="ECO:0000313" key="1">
    <source>
        <dbReference type="EMBL" id="CAX17143.1"/>
    </source>
</evidence>
<evidence type="ECO:0000313" key="2">
    <source>
        <dbReference type="Proteomes" id="UP000008070"/>
    </source>
</evidence>
<name>C7CNB3_METED</name>
<dbReference type="Proteomes" id="UP000008070">
    <property type="component" value="Plasmid p2METDI"/>
</dbReference>
<proteinExistence type="predicted"/>
<keyword evidence="1" id="KW-0614">Plasmid</keyword>
<gene>
    <name evidence="1" type="ORF">METD_P2METDI0014</name>
</gene>
<protein>
    <submittedName>
        <fullName evidence="1">Uncharacterized protein</fullName>
    </submittedName>
</protein>
<dbReference type="HOGENOM" id="CLU_823390_0_0_5"/>
<reference evidence="2" key="1">
    <citation type="journal article" date="2009" name="PLoS ONE">
        <title>Methylobacterium genome sequences: a reference blueprint to investigate microbial metabolism of C1 compounds from natural and industrial sources.</title>
        <authorList>
            <person name="Vuilleumier S."/>
            <person name="Chistoserdova L."/>
            <person name="Lee M.-C."/>
            <person name="Bringel F."/>
            <person name="Lajus A."/>
            <person name="Zhou Y."/>
            <person name="Gourion B."/>
            <person name="Barbe V."/>
            <person name="Chang J."/>
            <person name="Cruveiller S."/>
            <person name="Dossat C."/>
            <person name="Gillett W."/>
            <person name="Gruffaz C."/>
            <person name="Haugen E."/>
            <person name="Hourcade E."/>
            <person name="Levy R."/>
            <person name="Mangenot S."/>
            <person name="Muller E."/>
            <person name="Nadalig T."/>
            <person name="Pagni M."/>
            <person name="Penny C."/>
            <person name="Peyraud R."/>
            <person name="Robinson D.G."/>
            <person name="Roche D."/>
            <person name="Rouy Z."/>
            <person name="Saenampechek C."/>
            <person name="Salvignol G."/>
            <person name="Vallenet D."/>
            <person name="Wu Z."/>
            <person name="Marx C.J."/>
            <person name="Vorholt J.A."/>
            <person name="Olson M.V."/>
            <person name="Kaul R."/>
            <person name="Weissenbach J."/>
            <person name="Medigue C."/>
            <person name="Lidstrom M.E."/>
        </authorList>
    </citation>
    <scope>NUCLEOTIDE SEQUENCE [LARGE SCALE GENOMIC DNA]</scope>
    <source>
        <strain evidence="2">DSM 6343 / CIP 106787 / DM4</strain>
        <plasmid evidence="2">p2METDI</plasmid>
    </source>
</reference>
<dbReference type="KEGG" id="mdi:p2METDI0014"/>
<geneLocation type="plasmid" evidence="1 2">
    <name>p2METDI</name>
</geneLocation>
<dbReference type="AlphaFoldDB" id="C7CNB3"/>
<accession>C7CNB3</accession>
<dbReference type="EMBL" id="FP103044">
    <property type="protein sequence ID" value="CAX17143.1"/>
    <property type="molecule type" value="Genomic_DNA"/>
</dbReference>
<organism evidence="1 2">
    <name type="scientific">Methylorubrum extorquens (strain DSM 6343 / CIP 106787 / DM4)</name>
    <name type="common">Methylobacterium extorquens</name>
    <dbReference type="NCBI Taxonomy" id="661410"/>
    <lineage>
        <taxon>Bacteria</taxon>
        <taxon>Pseudomonadati</taxon>
        <taxon>Pseudomonadota</taxon>
        <taxon>Alphaproteobacteria</taxon>
        <taxon>Hyphomicrobiales</taxon>
        <taxon>Methylobacteriaceae</taxon>
        <taxon>Methylorubrum</taxon>
    </lineage>
</organism>